<dbReference type="InterPro" id="IPR005490">
    <property type="entry name" value="LD_TPept_cat_dom"/>
</dbReference>
<dbReference type="GO" id="GO:0005576">
    <property type="term" value="C:extracellular region"/>
    <property type="evidence" value="ECO:0007669"/>
    <property type="project" value="TreeGrafter"/>
</dbReference>
<dbReference type="UniPathway" id="UPA00219"/>
<name>A0A1F5YYB2_9BACT</name>
<dbReference type="PANTHER" id="PTHR30582">
    <property type="entry name" value="L,D-TRANSPEPTIDASE"/>
    <property type="match status" value="1"/>
</dbReference>
<evidence type="ECO:0000259" key="7">
    <source>
        <dbReference type="PROSITE" id="PS52029"/>
    </source>
</evidence>
<sequence>MDALAYINNILNQDDIYAGQVLVIPPLDLVVPTPDPDKVVNKLILVVLDEQKVYVYGNGELLKEFVVSSGTSKHPTVTGTYQIYVKLEWTTMSGPGYYLENVPHTMYFFKGYGLHGTYWHNNFGTPMSHGCVNLSLPDAETLYDWAEVGTTVRIVQSRDDL</sequence>
<evidence type="ECO:0000256" key="3">
    <source>
        <dbReference type="ARBA" id="ARBA00022960"/>
    </source>
</evidence>
<accession>A0A1F5YYB2</accession>
<dbReference type="InterPro" id="IPR050979">
    <property type="entry name" value="LD-transpeptidase"/>
</dbReference>
<dbReference type="GO" id="GO:0071972">
    <property type="term" value="F:peptidoglycan L,D-transpeptidase activity"/>
    <property type="evidence" value="ECO:0007669"/>
    <property type="project" value="TreeGrafter"/>
</dbReference>
<dbReference type="GO" id="GO:0018104">
    <property type="term" value="P:peptidoglycan-protein cross-linking"/>
    <property type="evidence" value="ECO:0007669"/>
    <property type="project" value="TreeGrafter"/>
</dbReference>
<comment type="caution">
    <text evidence="8">The sequence shown here is derived from an EMBL/GenBank/DDBJ whole genome shotgun (WGS) entry which is preliminary data.</text>
</comment>
<comment type="pathway">
    <text evidence="1 6">Cell wall biogenesis; peptidoglycan biosynthesis.</text>
</comment>
<dbReference type="GO" id="GO:0016740">
    <property type="term" value="F:transferase activity"/>
    <property type="evidence" value="ECO:0007669"/>
    <property type="project" value="UniProtKB-KW"/>
</dbReference>
<evidence type="ECO:0000256" key="5">
    <source>
        <dbReference type="ARBA" id="ARBA00023316"/>
    </source>
</evidence>
<dbReference type="Pfam" id="PF03734">
    <property type="entry name" value="YkuD"/>
    <property type="match status" value="1"/>
</dbReference>
<feature type="domain" description="L,D-TPase catalytic" evidence="7">
    <location>
        <begin position="42"/>
        <end position="155"/>
    </location>
</feature>
<dbReference type="CDD" id="cd16913">
    <property type="entry name" value="YkuD_like"/>
    <property type="match status" value="1"/>
</dbReference>
<evidence type="ECO:0000256" key="4">
    <source>
        <dbReference type="ARBA" id="ARBA00022984"/>
    </source>
</evidence>
<organism evidence="8 9">
    <name type="scientific">Candidatus Gottesmanbacteria bacterium RBG_16_52_11</name>
    <dbReference type="NCBI Taxonomy" id="1798374"/>
    <lineage>
        <taxon>Bacteria</taxon>
        <taxon>Candidatus Gottesmaniibacteriota</taxon>
    </lineage>
</organism>
<evidence type="ECO:0000256" key="6">
    <source>
        <dbReference type="PROSITE-ProRule" id="PRU01373"/>
    </source>
</evidence>
<dbReference type="PANTHER" id="PTHR30582:SF2">
    <property type="entry name" value="L,D-TRANSPEPTIDASE YCIB-RELATED"/>
    <property type="match status" value="1"/>
</dbReference>
<feature type="active site" description="Nucleophile" evidence="6">
    <location>
        <position position="131"/>
    </location>
</feature>
<keyword evidence="5 6" id="KW-0961">Cell wall biogenesis/degradation</keyword>
<evidence type="ECO:0000256" key="1">
    <source>
        <dbReference type="ARBA" id="ARBA00004752"/>
    </source>
</evidence>
<dbReference type="PROSITE" id="PS52029">
    <property type="entry name" value="LD_TPASE"/>
    <property type="match status" value="1"/>
</dbReference>
<dbReference type="EMBL" id="MFJD01000001">
    <property type="protein sequence ID" value="OGG05083.1"/>
    <property type="molecule type" value="Genomic_DNA"/>
</dbReference>
<keyword evidence="4 6" id="KW-0573">Peptidoglycan synthesis</keyword>
<evidence type="ECO:0000313" key="8">
    <source>
        <dbReference type="EMBL" id="OGG05083.1"/>
    </source>
</evidence>
<proteinExistence type="predicted"/>
<reference evidence="8 9" key="1">
    <citation type="journal article" date="2016" name="Nat. Commun.">
        <title>Thousands of microbial genomes shed light on interconnected biogeochemical processes in an aquifer system.</title>
        <authorList>
            <person name="Anantharaman K."/>
            <person name="Brown C.T."/>
            <person name="Hug L.A."/>
            <person name="Sharon I."/>
            <person name="Castelle C.J."/>
            <person name="Probst A.J."/>
            <person name="Thomas B.C."/>
            <person name="Singh A."/>
            <person name="Wilkins M.J."/>
            <person name="Karaoz U."/>
            <person name="Brodie E.L."/>
            <person name="Williams K.H."/>
            <person name="Hubbard S.S."/>
            <person name="Banfield J.F."/>
        </authorList>
    </citation>
    <scope>NUCLEOTIDE SEQUENCE [LARGE SCALE GENOMIC DNA]</scope>
</reference>
<dbReference type="GO" id="GO:0008360">
    <property type="term" value="P:regulation of cell shape"/>
    <property type="evidence" value="ECO:0007669"/>
    <property type="project" value="UniProtKB-UniRule"/>
</dbReference>
<evidence type="ECO:0000313" key="9">
    <source>
        <dbReference type="Proteomes" id="UP000178448"/>
    </source>
</evidence>
<dbReference type="Gene3D" id="2.40.440.10">
    <property type="entry name" value="L,D-transpeptidase catalytic domain-like"/>
    <property type="match status" value="1"/>
</dbReference>
<dbReference type="SUPFAM" id="SSF141523">
    <property type="entry name" value="L,D-transpeptidase catalytic domain-like"/>
    <property type="match status" value="1"/>
</dbReference>
<protein>
    <recommendedName>
        <fullName evidence="7">L,D-TPase catalytic domain-containing protein</fullName>
    </recommendedName>
</protein>
<gene>
    <name evidence="8" type="ORF">A2Z33_05970</name>
</gene>
<dbReference type="GO" id="GO:0071555">
    <property type="term" value="P:cell wall organization"/>
    <property type="evidence" value="ECO:0007669"/>
    <property type="project" value="UniProtKB-UniRule"/>
</dbReference>
<feature type="active site" description="Proton donor/acceptor" evidence="6">
    <location>
        <position position="115"/>
    </location>
</feature>
<evidence type="ECO:0000256" key="2">
    <source>
        <dbReference type="ARBA" id="ARBA00022679"/>
    </source>
</evidence>
<dbReference type="AlphaFoldDB" id="A0A1F5YYB2"/>
<keyword evidence="2" id="KW-0808">Transferase</keyword>
<dbReference type="Proteomes" id="UP000178448">
    <property type="component" value="Unassembled WGS sequence"/>
</dbReference>
<keyword evidence="3 6" id="KW-0133">Cell shape</keyword>
<dbReference type="STRING" id="1798374.A2Z33_05970"/>
<dbReference type="InterPro" id="IPR038063">
    <property type="entry name" value="Transpep_catalytic_dom"/>
</dbReference>